<feature type="transmembrane region" description="Helical" evidence="1">
    <location>
        <begin position="20"/>
        <end position="41"/>
    </location>
</feature>
<keyword evidence="1" id="KW-0472">Membrane</keyword>
<evidence type="ECO:0000313" key="2">
    <source>
        <dbReference type="EMBL" id="JAA78525.1"/>
    </source>
</evidence>
<accession>S4NXW4</accession>
<dbReference type="AlphaFoldDB" id="S4NXW4"/>
<reference evidence="2" key="1">
    <citation type="journal article" date="2013" name="BMC Genomics">
        <title>Unscrambling butterfly oogenesis.</title>
        <authorList>
            <person name="Carter J.M."/>
            <person name="Baker S.C."/>
            <person name="Pink R."/>
            <person name="Carter D.R."/>
            <person name="Collins A."/>
            <person name="Tomlin J."/>
            <person name="Gibbs M."/>
            <person name="Breuker C.J."/>
        </authorList>
    </citation>
    <scope>NUCLEOTIDE SEQUENCE</scope>
    <source>
        <tissue evidence="2">Ovary</tissue>
    </source>
</reference>
<name>S4NXW4_9NEOP</name>
<dbReference type="EMBL" id="GAIX01014035">
    <property type="protein sequence ID" value="JAA78525.1"/>
    <property type="molecule type" value="Transcribed_RNA"/>
</dbReference>
<reference evidence="2" key="2">
    <citation type="submission" date="2013-05" db="EMBL/GenBank/DDBJ databases">
        <authorList>
            <person name="Carter J.-M."/>
            <person name="Baker S.C."/>
            <person name="Pink R."/>
            <person name="Carter D.R.F."/>
            <person name="Collins A."/>
            <person name="Tomlin J."/>
            <person name="Gibbs M."/>
            <person name="Breuker C.J."/>
        </authorList>
    </citation>
    <scope>NUCLEOTIDE SEQUENCE</scope>
    <source>
        <tissue evidence="2">Ovary</tissue>
    </source>
</reference>
<feature type="transmembrane region" description="Helical" evidence="1">
    <location>
        <begin position="53"/>
        <end position="76"/>
    </location>
</feature>
<keyword evidence="1" id="KW-0812">Transmembrane</keyword>
<evidence type="ECO:0000256" key="1">
    <source>
        <dbReference type="SAM" id="Phobius"/>
    </source>
</evidence>
<proteinExistence type="predicted"/>
<protein>
    <submittedName>
        <fullName evidence="2">Uncharacterized protein</fullName>
    </submittedName>
</protein>
<sequence length="78" mass="9524">MYLYTNITYLNIIHLHTMYIRSNVLITIFTPFLLYTYLACIKVKIPIPDFRKVYRHILYSMVITYRCMYPVLIYFLSV</sequence>
<keyword evidence="1" id="KW-1133">Transmembrane helix</keyword>
<organism evidence="2">
    <name type="scientific">Pararge aegeria</name>
    <name type="common">speckled wood butterfly</name>
    <dbReference type="NCBI Taxonomy" id="116150"/>
    <lineage>
        <taxon>Eukaryota</taxon>
        <taxon>Metazoa</taxon>
        <taxon>Ecdysozoa</taxon>
        <taxon>Arthropoda</taxon>
        <taxon>Hexapoda</taxon>
        <taxon>Insecta</taxon>
        <taxon>Pterygota</taxon>
        <taxon>Neoptera</taxon>
        <taxon>Endopterygota</taxon>
        <taxon>Lepidoptera</taxon>
        <taxon>Glossata</taxon>
        <taxon>Ditrysia</taxon>
        <taxon>Papilionoidea</taxon>
        <taxon>Nymphalidae</taxon>
        <taxon>Satyrinae</taxon>
        <taxon>Satyrini</taxon>
        <taxon>Parargina</taxon>
        <taxon>Pararge</taxon>
    </lineage>
</organism>